<organism evidence="6 7">
    <name type="scientific">Microbacterium kribbense</name>
    <dbReference type="NCBI Taxonomy" id="433645"/>
    <lineage>
        <taxon>Bacteria</taxon>
        <taxon>Bacillati</taxon>
        <taxon>Actinomycetota</taxon>
        <taxon>Actinomycetes</taxon>
        <taxon>Micrococcales</taxon>
        <taxon>Microbacteriaceae</taxon>
        <taxon>Microbacterium</taxon>
    </lineage>
</organism>
<evidence type="ECO:0000256" key="5">
    <source>
        <dbReference type="ARBA" id="ARBA00023239"/>
    </source>
</evidence>
<dbReference type="Gene3D" id="3.30.1360.20">
    <property type="entry name" value="Transcriptional coactivator/pterin dehydratase"/>
    <property type="match status" value="1"/>
</dbReference>
<evidence type="ECO:0000313" key="7">
    <source>
        <dbReference type="Proteomes" id="UP001500540"/>
    </source>
</evidence>
<dbReference type="SUPFAM" id="SSF55248">
    <property type="entry name" value="PCD-like"/>
    <property type="match status" value="1"/>
</dbReference>
<gene>
    <name evidence="6" type="ORF">GCM10022240_18330</name>
</gene>
<dbReference type="Proteomes" id="UP001500540">
    <property type="component" value="Unassembled WGS sequence"/>
</dbReference>
<dbReference type="PANTHER" id="PTHR12599">
    <property type="entry name" value="PTERIN-4-ALPHA-CARBINOLAMINE DEHYDRATASE"/>
    <property type="match status" value="1"/>
</dbReference>
<evidence type="ECO:0000256" key="3">
    <source>
        <dbReference type="ARBA" id="ARBA00013252"/>
    </source>
</evidence>
<evidence type="ECO:0000256" key="1">
    <source>
        <dbReference type="ARBA" id="ARBA00001554"/>
    </source>
</evidence>
<evidence type="ECO:0000256" key="2">
    <source>
        <dbReference type="ARBA" id="ARBA00006472"/>
    </source>
</evidence>
<comment type="similarity">
    <text evidence="2">Belongs to the pterin-4-alpha-carbinolamine dehydratase family.</text>
</comment>
<dbReference type="NCBIfam" id="NF002017">
    <property type="entry name" value="PRK00823.1-2"/>
    <property type="match status" value="1"/>
</dbReference>
<keyword evidence="5" id="KW-0456">Lyase</keyword>
<dbReference type="InterPro" id="IPR001533">
    <property type="entry name" value="Pterin_deHydtase"/>
</dbReference>
<name>A0ABP7GL36_9MICO</name>
<dbReference type="EMBL" id="BAABAF010000006">
    <property type="protein sequence ID" value="GAA3766148.1"/>
    <property type="molecule type" value="Genomic_DNA"/>
</dbReference>
<comment type="caution">
    <text evidence="6">The sequence shown here is derived from an EMBL/GenBank/DDBJ whole genome shotgun (WGS) entry which is preliminary data.</text>
</comment>
<keyword evidence="7" id="KW-1185">Reference proteome</keyword>
<dbReference type="EC" id="4.2.1.96" evidence="3"/>
<dbReference type="CDD" id="cd00488">
    <property type="entry name" value="PCD_DCoH"/>
    <property type="match status" value="1"/>
</dbReference>
<accession>A0ABP7GL36</accession>
<proteinExistence type="inferred from homology"/>
<sequence length="128" mass="13231">MADGPRPRRGASADRVAFTAHSGRVGGMDIITQDGFRAAAGVGDWRFADDAVSAVFTTGDFATGARLFEAIAALAEAANHHPDVEVTYPKVQVRLTSHDAGGVTRKDVELAAAISQAARDLGIGAEPA</sequence>
<dbReference type="PANTHER" id="PTHR12599:SF0">
    <property type="entry name" value="PTERIN-4-ALPHA-CARBINOLAMINE DEHYDRATASE"/>
    <property type="match status" value="1"/>
</dbReference>
<dbReference type="InterPro" id="IPR036428">
    <property type="entry name" value="PCD_sf"/>
</dbReference>
<evidence type="ECO:0000256" key="4">
    <source>
        <dbReference type="ARBA" id="ARBA00021735"/>
    </source>
</evidence>
<dbReference type="Pfam" id="PF01329">
    <property type="entry name" value="Pterin_4a"/>
    <property type="match status" value="1"/>
</dbReference>
<protein>
    <recommendedName>
        <fullName evidence="4">Putative pterin-4-alpha-carbinolamine dehydratase</fullName>
        <ecNumber evidence="3">4.2.1.96</ecNumber>
    </recommendedName>
</protein>
<evidence type="ECO:0000313" key="6">
    <source>
        <dbReference type="EMBL" id="GAA3766148.1"/>
    </source>
</evidence>
<reference evidence="7" key="1">
    <citation type="journal article" date="2019" name="Int. J. Syst. Evol. Microbiol.">
        <title>The Global Catalogue of Microorganisms (GCM) 10K type strain sequencing project: providing services to taxonomists for standard genome sequencing and annotation.</title>
        <authorList>
            <consortium name="The Broad Institute Genomics Platform"/>
            <consortium name="The Broad Institute Genome Sequencing Center for Infectious Disease"/>
            <person name="Wu L."/>
            <person name="Ma J."/>
        </authorList>
    </citation>
    <scope>NUCLEOTIDE SEQUENCE [LARGE SCALE GENOMIC DNA]</scope>
    <source>
        <strain evidence="7">JCM 16950</strain>
    </source>
</reference>
<comment type="catalytic activity">
    <reaction evidence="1">
        <text>(4aS,6R)-4a-hydroxy-L-erythro-5,6,7,8-tetrahydrobiopterin = (6R)-L-erythro-6,7-dihydrobiopterin + H2O</text>
        <dbReference type="Rhea" id="RHEA:11920"/>
        <dbReference type="ChEBI" id="CHEBI:15377"/>
        <dbReference type="ChEBI" id="CHEBI:15642"/>
        <dbReference type="ChEBI" id="CHEBI:43120"/>
        <dbReference type="EC" id="4.2.1.96"/>
    </reaction>
</comment>